<accession>W4K479</accession>
<dbReference type="HOGENOM" id="CLU_115941_0_0_1"/>
<dbReference type="GeneID" id="20668997"/>
<feature type="domain" description="DUF7082" evidence="1">
    <location>
        <begin position="1"/>
        <end position="133"/>
    </location>
</feature>
<feature type="non-terminal residue" evidence="2">
    <location>
        <position position="1"/>
    </location>
</feature>
<dbReference type="eggNOG" id="ENOG502QTDM">
    <property type="taxonomic scope" value="Eukaryota"/>
</dbReference>
<dbReference type="InterPro" id="IPR055509">
    <property type="entry name" value="DUF7082"/>
</dbReference>
<gene>
    <name evidence="2" type="ORF">HETIRDRAFT_243603</name>
</gene>
<reference evidence="2 3" key="1">
    <citation type="journal article" date="2012" name="New Phytol.">
        <title>Insight into trade-off between wood decay and parasitism from the genome of a fungal forest pathogen.</title>
        <authorList>
            <person name="Olson A."/>
            <person name="Aerts A."/>
            <person name="Asiegbu F."/>
            <person name="Belbahri L."/>
            <person name="Bouzid O."/>
            <person name="Broberg A."/>
            <person name="Canback B."/>
            <person name="Coutinho P.M."/>
            <person name="Cullen D."/>
            <person name="Dalman K."/>
            <person name="Deflorio G."/>
            <person name="van Diepen L.T."/>
            <person name="Dunand C."/>
            <person name="Duplessis S."/>
            <person name="Durling M."/>
            <person name="Gonthier P."/>
            <person name="Grimwood J."/>
            <person name="Fossdal C.G."/>
            <person name="Hansson D."/>
            <person name="Henrissat B."/>
            <person name="Hietala A."/>
            <person name="Himmelstrand K."/>
            <person name="Hoffmeister D."/>
            <person name="Hogberg N."/>
            <person name="James T.Y."/>
            <person name="Karlsson M."/>
            <person name="Kohler A."/>
            <person name="Kues U."/>
            <person name="Lee Y.H."/>
            <person name="Lin Y.C."/>
            <person name="Lind M."/>
            <person name="Lindquist E."/>
            <person name="Lombard V."/>
            <person name="Lucas S."/>
            <person name="Lunden K."/>
            <person name="Morin E."/>
            <person name="Murat C."/>
            <person name="Park J."/>
            <person name="Raffaello T."/>
            <person name="Rouze P."/>
            <person name="Salamov A."/>
            <person name="Schmutz J."/>
            <person name="Solheim H."/>
            <person name="Stahlberg J."/>
            <person name="Velez H."/>
            <person name="de Vries R.P."/>
            <person name="Wiebenga A."/>
            <person name="Woodward S."/>
            <person name="Yakovlev I."/>
            <person name="Garbelotto M."/>
            <person name="Martin F."/>
            <person name="Grigoriev I.V."/>
            <person name="Stenlid J."/>
        </authorList>
    </citation>
    <scope>NUCLEOTIDE SEQUENCE [LARGE SCALE GENOMIC DNA]</scope>
    <source>
        <strain evidence="2 3">TC 32-1</strain>
    </source>
</reference>
<proteinExistence type="predicted"/>
<dbReference type="AlphaFoldDB" id="W4K479"/>
<dbReference type="Proteomes" id="UP000030671">
    <property type="component" value="Unassembled WGS sequence"/>
</dbReference>
<organism evidence="2 3">
    <name type="scientific">Heterobasidion irregulare (strain TC 32-1)</name>
    <dbReference type="NCBI Taxonomy" id="747525"/>
    <lineage>
        <taxon>Eukaryota</taxon>
        <taxon>Fungi</taxon>
        <taxon>Dikarya</taxon>
        <taxon>Basidiomycota</taxon>
        <taxon>Agaricomycotina</taxon>
        <taxon>Agaricomycetes</taxon>
        <taxon>Russulales</taxon>
        <taxon>Bondarzewiaceae</taxon>
        <taxon>Heterobasidion</taxon>
        <taxon>Heterobasidion annosum species complex</taxon>
    </lineage>
</organism>
<dbReference type="GO" id="GO:0005634">
    <property type="term" value="C:nucleus"/>
    <property type="evidence" value="ECO:0007669"/>
    <property type="project" value="TreeGrafter"/>
</dbReference>
<protein>
    <recommendedName>
        <fullName evidence="1">DUF7082 domain-containing protein</fullName>
    </recommendedName>
</protein>
<name>W4K479_HETIT</name>
<dbReference type="PANTHER" id="PTHR39463">
    <property type="entry name" value="MEDUSA"/>
    <property type="match status" value="1"/>
</dbReference>
<dbReference type="EMBL" id="KI925459">
    <property type="protein sequence ID" value="ETW80617.1"/>
    <property type="molecule type" value="Genomic_DNA"/>
</dbReference>
<evidence type="ECO:0000259" key="1">
    <source>
        <dbReference type="Pfam" id="PF23305"/>
    </source>
</evidence>
<evidence type="ECO:0000313" key="2">
    <source>
        <dbReference type="EMBL" id="ETW80617.1"/>
    </source>
</evidence>
<evidence type="ECO:0000313" key="3">
    <source>
        <dbReference type="Proteomes" id="UP000030671"/>
    </source>
</evidence>
<dbReference type="Pfam" id="PF23305">
    <property type="entry name" value="DUF7082"/>
    <property type="match status" value="1"/>
</dbReference>
<dbReference type="PANTHER" id="PTHR39463:SF1">
    <property type="entry name" value="MEDUSA"/>
    <property type="match status" value="1"/>
</dbReference>
<dbReference type="InParanoid" id="W4K479"/>
<dbReference type="RefSeq" id="XP_009547344.1">
    <property type="nucleotide sequence ID" value="XM_009549049.1"/>
</dbReference>
<feature type="non-terminal residue" evidence="2">
    <location>
        <position position="138"/>
    </location>
</feature>
<dbReference type="OrthoDB" id="1751210at2759"/>
<sequence>ELSAGRRLVRFGRTQDANQILVSCKSIEPEDYTEGQVVASCIYRVDDGEFYITSVDIISLLQYLVQNNFSVEEKNRIRRNLEGLHPITINKTPRFSEFFQQIMDYPAPKPRHIEKDIKVFPWSRLAEALGKVLAKYVS</sequence>
<dbReference type="KEGG" id="hir:HETIRDRAFT_243603"/>
<keyword evidence="3" id="KW-1185">Reference proteome</keyword>